<dbReference type="GO" id="GO:0005737">
    <property type="term" value="C:cytoplasm"/>
    <property type="evidence" value="ECO:0007669"/>
    <property type="project" value="UniProtKB-SubCell"/>
</dbReference>
<keyword evidence="12" id="KW-0804">Transcription</keyword>
<evidence type="ECO:0000256" key="5">
    <source>
        <dbReference type="ARBA" id="ARBA00022553"/>
    </source>
</evidence>
<reference evidence="20 21" key="1">
    <citation type="journal article" date="2017" name="Syst. Appl. Microbiol.">
        <title>Soybeans inoculated with root zone soils of Canadian native legumes harbour diverse and novel Bradyrhizobium spp. that possess agricultural potential.</title>
        <authorList>
            <person name="Bromfield E.S.P."/>
            <person name="Cloutier S."/>
            <person name="Tambong J.T."/>
            <person name="Tran Thi T.V."/>
        </authorList>
    </citation>
    <scope>NUCLEOTIDE SEQUENCE [LARGE SCALE GENOMIC DNA]</scope>
    <source>
        <strain evidence="20 21">39S1MB</strain>
    </source>
</reference>
<dbReference type="PROSITE" id="PS00675">
    <property type="entry name" value="SIGMA54_INTERACT_1"/>
    <property type="match status" value="1"/>
</dbReference>
<dbReference type="AlphaFoldDB" id="A0A2U8PZU1"/>
<dbReference type="SUPFAM" id="SSF52540">
    <property type="entry name" value="P-loop containing nucleoside triphosphate hydrolases"/>
    <property type="match status" value="1"/>
</dbReference>
<dbReference type="Gene3D" id="1.10.10.60">
    <property type="entry name" value="Homeodomain-like"/>
    <property type="match status" value="1"/>
</dbReference>
<comment type="subcellular location">
    <subcellularLocation>
        <location evidence="1">Cytoplasm</location>
    </subcellularLocation>
</comment>
<keyword evidence="13" id="KW-0535">Nitrogen fixation</keyword>
<evidence type="ECO:0000313" key="21">
    <source>
        <dbReference type="Proteomes" id="UP000215884"/>
    </source>
</evidence>
<evidence type="ECO:0000313" key="20">
    <source>
        <dbReference type="EMBL" id="AWM03317.1"/>
    </source>
</evidence>
<feature type="domain" description="Sigma-54 factor interaction" evidence="18">
    <location>
        <begin position="146"/>
        <end position="375"/>
    </location>
</feature>
<evidence type="ECO:0000256" key="13">
    <source>
        <dbReference type="ARBA" id="ARBA00023231"/>
    </source>
</evidence>
<evidence type="ECO:0000256" key="10">
    <source>
        <dbReference type="ARBA" id="ARBA00023125"/>
    </source>
</evidence>
<dbReference type="KEGG" id="brq:CIT40_26930"/>
<dbReference type="GO" id="GO:0043565">
    <property type="term" value="F:sequence-specific DNA binding"/>
    <property type="evidence" value="ECO:0007669"/>
    <property type="project" value="InterPro"/>
</dbReference>
<keyword evidence="4" id="KW-0678">Repressor</keyword>
<comment type="function">
    <text evidence="16">Member of the two-component regulatory system NtrB/NtrC, which controls expression of the nitrogen-regulated (ntr) genes in response to nitrogen limitation. Phosphorylated NtrC binds directly to DNA and stimulates the formation of open promoter-sigma54-RNA polymerase complexes.</text>
</comment>
<accession>A0A2U8PZU1</accession>
<dbReference type="PROSITE" id="PS00688">
    <property type="entry name" value="SIGMA54_INTERACT_3"/>
    <property type="match status" value="1"/>
</dbReference>
<dbReference type="CDD" id="cd00009">
    <property type="entry name" value="AAA"/>
    <property type="match status" value="1"/>
</dbReference>
<sequence>MAASILIADDDAVARRLVENMVQKCGYETVVVDSGDAAIAALTAPDAPAIDAVILDLVMPGLDGMGVLAKIREAGLSIPVIVQTAHGGIDNVISAMRAGAADFVVKPVGVERLQVSLRNALNASALKGELQRIRHSREGRLTFSDIITRSEAMAGVMRAAQKAANSAIPVLIEGDSGVGKEMFARAIHGSGERKAKPFVAVNCGAIPDNLVESILFGHEKGAFTGATERHMGKFVEAHGGTLFLDEVSELPLTAQVKLLRALQEGAVEAVGGRKPVKVDVRIVSATNRRLLERVKQGHFREDLFYRLHVLPLTIPSLRARREDIPHLLRHFLARFAAEENRAITGISGEAMAHLAQLDWPGNIRQLENAVYRAVVMSEGDQLGLSDFPLLASQPHPVTEIPTAPLMLEPAASPSVVSGGEIPIAPLSAVGTLAMLTPTGDVRALDDMENEIIRFAISHYRGQMSEVARRLKIGRSTLYRKLDEAGVPGHGGKSGEETH</sequence>
<keyword evidence="6" id="KW-0547">Nucleotide-binding</keyword>
<evidence type="ECO:0000256" key="3">
    <source>
        <dbReference type="ARBA" id="ARBA00022490"/>
    </source>
</evidence>
<feature type="domain" description="Response regulatory" evidence="19">
    <location>
        <begin position="4"/>
        <end position="121"/>
    </location>
</feature>
<dbReference type="PROSITE" id="PS50045">
    <property type="entry name" value="SIGMA54_INTERACT_4"/>
    <property type="match status" value="1"/>
</dbReference>
<dbReference type="SMART" id="SM00448">
    <property type="entry name" value="REC"/>
    <property type="match status" value="1"/>
</dbReference>
<dbReference type="InterPro" id="IPR001789">
    <property type="entry name" value="Sig_transdc_resp-reg_receiver"/>
</dbReference>
<proteinExistence type="predicted"/>
<evidence type="ECO:0000256" key="6">
    <source>
        <dbReference type="ARBA" id="ARBA00022741"/>
    </source>
</evidence>
<organism evidence="20 21">
    <name type="scientific">Bradyrhizobium amphicarpaeae</name>
    <dbReference type="NCBI Taxonomy" id="1404768"/>
    <lineage>
        <taxon>Bacteria</taxon>
        <taxon>Pseudomonadati</taxon>
        <taxon>Pseudomonadota</taxon>
        <taxon>Alphaproteobacteria</taxon>
        <taxon>Hyphomicrobiales</taxon>
        <taxon>Nitrobacteraceae</taxon>
        <taxon>Bradyrhizobium</taxon>
    </lineage>
</organism>
<reference evidence="20 21" key="2">
    <citation type="journal article" date="2019" name="Int. J. Syst. Evol. Microbiol.">
        <title>Description and complete genome sequence of Bradyrhizobium amphicarpaeae sp. nov., harbouring photosystem and nitrogen-fixation genes.</title>
        <authorList>
            <person name="Bromfield E.S.P."/>
            <person name="Cloutier S."/>
            <person name="Nguyen H.D.T."/>
        </authorList>
    </citation>
    <scope>NUCLEOTIDE SEQUENCE [LARGE SCALE GENOMIC DNA]</scope>
    <source>
        <strain evidence="20 21">39S1MB</strain>
    </source>
</reference>
<dbReference type="PANTHER" id="PTHR32071:SF95">
    <property type="entry name" value="DNA-BINDING TRANSCRIPTIONAL REGULATOR NTRC"/>
    <property type="match status" value="1"/>
</dbReference>
<evidence type="ECO:0000256" key="14">
    <source>
        <dbReference type="ARBA" id="ARBA00029881"/>
    </source>
</evidence>
<dbReference type="GO" id="GO:0005524">
    <property type="term" value="F:ATP binding"/>
    <property type="evidence" value="ECO:0007669"/>
    <property type="project" value="UniProtKB-KW"/>
</dbReference>
<dbReference type="Proteomes" id="UP000215884">
    <property type="component" value="Chromosome"/>
</dbReference>
<dbReference type="InterPro" id="IPR003593">
    <property type="entry name" value="AAA+_ATPase"/>
</dbReference>
<keyword evidence="11" id="KW-0010">Activator</keyword>
<dbReference type="FunFam" id="3.40.50.300:FF:000006">
    <property type="entry name" value="DNA-binding transcriptional regulator NtrC"/>
    <property type="match status" value="1"/>
</dbReference>
<dbReference type="Gene3D" id="1.10.8.60">
    <property type="match status" value="1"/>
</dbReference>
<dbReference type="OrthoDB" id="9762726at2"/>
<dbReference type="FunFam" id="1.10.8.60:FF:000014">
    <property type="entry name" value="DNA-binding transcriptional regulator NtrC"/>
    <property type="match status" value="1"/>
</dbReference>
<dbReference type="PROSITE" id="PS00676">
    <property type="entry name" value="SIGMA54_INTERACT_2"/>
    <property type="match status" value="1"/>
</dbReference>
<dbReference type="Pfam" id="PF25601">
    <property type="entry name" value="AAA_lid_14"/>
    <property type="match status" value="1"/>
</dbReference>
<dbReference type="InterPro" id="IPR025662">
    <property type="entry name" value="Sigma_54_int_dom_ATP-bd_1"/>
</dbReference>
<dbReference type="GO" id="GO:0000160">
    <property type="term" value="P:phosphorelay signal transduction system"/>
    <property type="evidence" value="ECO:0007669"/>
    <property type="project" value="UniProtKB-KW"/>
</dbReference>
<evidence type="ECO:0000256" key="1">
    <source>
        <dbReference type="ARBA" id="ARBA00004496"/>
    </source>
</evidence>
<evidence type="ECO:0000256" key="7">
    <source>
        <dbReference type="ARBA" id="ARBA00022840"/>
    </source>
</evidence>
<dbReference type="RefSeq" id="WP_094893405.1">
    <property type="nucleotide sequence ID" value="NZ_CP029426.2"/>
</dbReference>
<dbReference type="Pfam" id="PF00072">
    <property type="entry name" value="Response_reg"/>
    <property type="match status" value="1"/>
</dbReference>
<evidence type="ECO:0000256" key="17">
    <source>
        <dbReference type="PROSITE-ProRule" id="PRU00169"/>
    </source>
</evidence>
<dbReference type="Gene3D" id="3.40.50.2300">
    <property type="match status" value="1"/>
</dbReference>
<evidence type="ECO:0000259" key="19">
    <source>
        <dbReference type="PROSITE" id="PS50110"/>
    </source>
</evidence>
<evidence type="ECO:0000256" key="8">
    <source>
        <dbReference type="ARBA" id="ARBA00023012"/>
    </source>
</evidence>
<keyword evidence="10" id="KW-0238">DNA-binding</keyword>
<evidence type="ECO:0000256" key="9">
    <source>
        <dbReference type="ARBA" id="ARBA00023015"/>
    </source>
</evidence>
<dbReference type="InterPro" id="IPR011006">
    <property type="entry name" value="CheY-like_superfamily"/>
</dbReference>
<dbReference type="InterPro" id="IPR025943">
    <property type="entry name" value="Sigma_54_int_dom_ATP-bd_2"/>
</dbReference>
<dbReference type="InterPro" id="IPR002078">
    <property type="entry name" value="Sigma_54_int"/>
</dbReference>
<dbReference type="InterPro" id="IPR009057">
    <property type="entry name" value="Homeodomain-like_sf"/>
</dbReference>
<keyword evidence="7" id="KW-0067">ATP-binding</keyword>
<name>A0A2U8PZU1_9BRAD</name>
<dbReference type="GO" id="GO:0006355">
    <property type="term" value="P:regulation of DNA-templated transcription"/>
    <property type="evidence" value="ECO:0007669"/>
    <property type="project" value="InterPro"/>
</dbReference>
<evidence type="ECO:0000256" key="4">
    <source>
        <dbReference type="ARBA" id="ARBA00022491"/>
    </source>
</evidence>
<dbReference type="EMBL" id="CP029426">
    <property type="protein sequence ID" value="AWM03317.1"/>
    <property type="molecule type" value="Genomic_DNA"/>
</dbReference>
<dbReference type="SMART" id="SM00382">
    <property type="entry name" value="AAA"/>
    <property type="match status" value="1"/>
</dbReference>
<protein>
    <recommendedName>
        <fullName evidence="2">DNA-binding transcriptional regulator NtrC</fullName>
    </recommendedName>
    <alternativeName>
        <fullName evidence="14">Nitrogen regulation protein NR(I)</fullName>
    </alternativeName>
    <alternativeName>
        <fullName evidence="15">Nitrogen regulator I</fullName>
    </alternativeName>
</protein>
<dbReference type="Pfam" id="PF02954">
    <property type="entry name" value="HTH_8"/>
    <property type="match status" value="1"/>
</dbReference>
<dbReference type="Gene3D" id="3.40.50.300">
    <property type="entry name" value="P-loop containing nucleotide triphosphate hydrolases"/>
    <property type="match status" value="1"/>
</dbReference>
<dbReference type="SUPFAM" id="SSF52172">
    <property type="entry name" value="CheY-like"/>
    <property type="match status" value="1"/>
</dbReference>
<dbReference type="SUPFAM" id="SSF46689">
    <property type="entry name" value="Homeodomain-like"/>
    <property type="match status" value="1"/>
</dbReference>
<dbReference type="InterPro" id="IPR002197">
    <property type="entry name" value="HTH_Fis"/>
</dbReference>
<dbReference type="PROSITE" id="PS50110">
    <property type="entry name" value="RESPONSE_REGULATORY"/>
    <property type="match status" value="1"/>
</dbReference>
<dbReference type="PANTHER" id="PTHR32071">
    <property type="entry name" value="TRANSCRIPTIONAL REGULATORY PROTEIN"/>
    <property type="match status" value="1"/>
</dbReference>
<dbReference type="InterPro" id="IPR027417">
    <property type="entry name" value="P-loop_NTPase"/>
</dbReference>
<dbReference type="InterPro" id="IPR058031">
    <property type="entry name" value="AAA_lid_NorR"/>
</dbReference>
<evidence type="ECO:0000256" key="12">
    <source>
        <dbReference type="ARBA" id="ARBA00023163"/>
    </source>
</evidence>
<evidence type="ECO:0000256" key="16">
    <source>
        <dbReference type="ARBA" id="ARBA00043886"/>
    </source>
</evidence>
<dbReference type="InterPro" id="IPR025944">
    <property type="entry name" value="Sigma_54_int_dom_CS"/>
</dbReference>
<evidence type="ECO:0000259" key="18">
    <source>
        <dbReference type="PROSITE" id="PS50045"/>
    </source>
</evidence>
<keyword evidence="3" id="KW-0963">Cytoplasm</keyword>
<keyword evidence="5 17" id="KW-0597">Phosphoprotein</keyword>
<feature type="modified residue" description="4-aspartylphosphate" evidence="17">
    <location>
        <position position="56"/>
    </location>
</feature>
<dbReference type="Pfam" id="PF00158">
    <property type="entry name" value="Sigma54_activat"/>
    <property type="match status" value="1"/>
</dbReference>
<evidence type="ECO:0000256" key="2">
    <source>
        <dbReference type="ARBA" id="ARBA00019059"/>
    </source>
</evidence>
<keyword evidence="21" id="KW-1185">Reference proteome</keyword>
<keyword evidence="9" id="KW-0805">Transcription regulation</keyword>
<gene>
    <name evidence="20" type="ORF">CIT40_26930</name>
</gene>
<evidence type="ECO:0000256" key="15">
    <source>
        <dbReference type="ARBA" id="ARBA00031910"/>
    </source>
</evidence>
<evidence type="ECO:0000256" key="11">
    <source>
        <dbReference type="ARBA" id="ARBA00023159"/>
    </source>
</evidence>
<keyword evidence="8" id="KW-0902">Two-component regulatory system</keyword>